<dbReference type="GeneID" id="68097389"/>
<dbReference type="AlphaFoldDB" id="A0AA88KJ68"/>
<comment type="caution">
    <text evidence="2">The sequence shown here is derived from an EMBL/GenBank/DDBJ whole genome shotgun (WGS) entry which is preliminary data.</text>
</comment>
<gene>
    <name evidence="2" type="ORF">C9374_004934</name>
</gene>
<evidence type="ECO:0000256" key="1">
    <source>
        <dbReference type="SAM" id="MobiDB-lite"/>
    </source>
</evidence>
<dbReference type="RefSeq" id="XP_044548646.1">
    <property type="nucleotide sequence ID" value="XM_044694628.1"/>
</dbReference>
<organism evidence="2 3">
    <name type="scientific">Naegleria lovaniensis</name>
    <name type="common">Amoeba</name>
    <dbReference type="NCBI Taxonomy" id="51637"/>
    <lineage>
        <taxon>Eukaryota</taxon>
        <taxon>Discoba</taxon>
        <taxon>Heterolobosea</taxon>
        <taxon>Tetramitia</taxon>
        <taxon>Eutetramitia</taxon>
        <taxon>Vahlkampfiidae</taxon>
        <taxon>Naegleria</taxon>
    </lineage>
</organism>
<protein>
    <submittedName>
        <fullName evidence="2">Uncharacterized protein</fullName>
    </submittedName>
</protein>
<keyword evidence="3" id="KW-1185">Reference proteome</keyword>
<dbReference type="EMBL" id="PYSW02000022">
    <property type="protein sequence ID" value="KAG2382967.1"/>
    <property type="molecule type" value="Genomic_DNA"/>
</dbReference>
<dbReference type="Proteomes" id="UP000816034">
    <property type="component" value="Unassembled WGS sequence"/>
</dbReference>
<evidence type="ECO:0000313" key="2">
    <source>
        <dbReference type="EMBL" id="KAG2382967.1"/>
    </source>
</evidence>
<accession>A0AA88KJ68</accession>
<sequence>MEIYKLNASLNWDSYEDTHPWDLDYATFDVSMRLYPTHSIQLPINFIQLDKKIGYSIGAEYFYDLYQTSHQNSHFLYNDDDVEEMQREQEEEYNQYTSFYNATFQQENHQSSETGPHSTQHNDHSDFNTSRDREFYQYKIYEEKNEKTSSNENESLNHHSVLKKHYLNQFLKKLFNFLDMKYIYGILKCHLHRPYPTQTHSKTQLYLIIMNYLSCIFGKYKFSTNFGYHMKMKDLITKIMLRRKFYIPYLERQLYLSASVMNFHNLEKLLYGVSASIKGYSLQVRSNALDLWSYLNISLTKRGLLWSPFTQSSQSLFLQKWKEHYENQQVFSTVELPPPPKIDSELYPELRILDDKTSRFNNMHTIIVVMNKFRNVLVQISKILRYLIDLQVATAETTLKGLFSSPNNDKTSSNRVAVKSIYHYISSKFYEQLYLFSVGLRSRWSIEYCTEEEPLENGQDENITAVKRAPKQHKTIRIPIELDWGCEWFRLWCFVDLVIIDIDEFVKYWWNRLLNLKNTARTAHSLSDIWRFSTITFCVTLLDVYTLFSKTWQLAQLLGKKTAVP</sequence>
<feature type="compositionally biased region" description="Polar residues" evidence="1">
    <location>
        <begin position="106"/>
        <end position="119"/>
    </location>
</feature>
<proteinExistence type="predicted"/>
<evidence type="ECO:0000313" key="3">
    <source>
        <dbReference type="Proteomes" id="UP000816034"/>
    </source>
</evidence>
<name>A0AA88KJ68_NAELO</name>
<feature type="region of interest" description="Disordered" evidence="1">
    <location>
        <begin position="106"/>
        <end position="128"/>
    </location>
</feature>
<reference evidence="2 3" key="1">
    <citation type="journal article" date="2018" name="BMC Genomics">
        <title>The genome of Naegleria lovaniensis, the basis for a comparative approach to unravel pathogenicity factors of the human pathogenic amoeba N. fowleri.</title>
        <authorList>
            <person name="Liechti N."/>
            <person name="Schurch N."/>
            <person name="Bruggmann R."/>
            <person name="Wittwer M."/>
        </authorList>
    </citation>
    <scope>NUCLEOTIDE SEQUENCE [LARGE SCALE GENOMIC DNA]</scope>
    <source>
        <strain evidence="2 3">ATCC 30569</strain>
    </source>
</reference>